<reference evidence="3 4" key="1">
    <citation type="submission" date="2020-06" db="EMBL/GenBank/DDBJ databases">
        <title>The yeast mating-type switching endonuclease HO is a domesticated member of an unorthodox homing genetic element family.</title>
        <authorList>
            <person name="Coughlan A.Y."/>
            <person name="Lombardi L."/>
            <person name="Braun-Galleani S."/>
            <person name="Martos A.R."/>
            <person name="Galeote V."/>
            <person name="Bigey F."/>
            <person name="Dequin S."/>
            <person name="Byrne K.P."/>
            <person name="Wolfe K.H."/>
        </authorList>
    </citation>
    <scope>NUCLEOTIDE SEQUENCE [LARGE SCALE GENOMIC DNA]</scope>
    <source>
        <strain evidence="3 4">CBS2947</strain>
    </source>
</reference>
<accession>A0A7H9HNK3</accession>
<name>A0A7H9HNK3_9SACH</name>
<evidence type="ECO:0000259" key="2">
    <source>
        <dbReference type="PROSITE" id="PS50190"/>
    </source>
</evidence>
<feature type="compositionally biased region" description="Polar residues" evidence="1">
    <location>
        <begin position="82"/>
        <end position="91"/>
    </location>
</feature>
<feature type="compositionally biased region" description="Basic residues" evidence="1">
    <location>
        <begin position="30"/>
        <end position="44"/>
    </location>
</feature>
<feature type="compositionally biased region" description="Polar residues" evidence="1">
    <location>
        <begin position="111"/>
        <end position="120"/>
    </location>
</feature>
<dbReference type="SMART" id="SM00222">
    <property type="entry name" value="Sec7"/>
    <property type="match status" value="1"/>
</dbReference>
<keyword evidence="4" id="KW-1185">Reference proteome</keyword>
<sequence length="1033" mass="116665">MNQSLAMLMKLKLFQGSHPDSSDEREGHKKDKKHKLWGKSRHNGKSLSEMSSGNSHRSPQLKSIGEEESAKARENESDLEGSHSSTVSSGRRNGKLRNLKPKISIHDIKSFRSSSSQNVKQLDADQEERARDGASSEDDESNHAVDVEMNKRLSDEFARAPMFSTSSVWSTKSSGSAAKIEYRGHTPTASSVRFPSNMPGNRSFASIAFHHSRSGSVEIKGSKFRSAPIGRRRSRTVGGSDYVESTRDSPVAEAGSGDFMSSITTHLRRSRSSSQASRSPLMSSQNNSHIQFPNIAAVRAATPPTPPRLSNSTIPFPTVGSQQAVSQQPISRRSSSLVNAFNSFVNLRSSSASSMKGSSIKTLTPKFDISLDDFSEPPEPTPGESPKEYLLKLGQFGKFIGIILCNENDPFKLQSLKYFLTHYFDFEHDPLDISLRKLLMFLDLPKETQQIDRLLSVFSQVYYEVQLATEVLCPWSCSDQVYFVAFSLLMLHTDYFNPKNRFKMTKSEFIGLVHDDRQSDGFKIPKEILAYYYDNIVAKESPKFDFFSLQQTLNSSDLRAQDETPGSQSSPVYSPIEIINAAGSMAYQDQIPVTYALRGRVSSNSYSSYFPHVPISTSSSSASVLQDDVDIYSHILEKSLSEMNMSGDVNRYWDDNCISRPLTSASNRYAKYFSILQDIKGGYLKIHKDILAKIALPNFEILNESDDDYRYLKIVQMGEIQHLTINKKFSIVGAVHKIFWRKEYAILTPSGLLIFDCMDWVSPELVKDEKTGTSNYIIEYKYDAPTISESPICCNGLLAIRKEDETAKTGIFYCQASEEHNIDAELAGIPANCLMHLHGSQKVNVWKCSSQYERDNWIDAINLMAAYDGCYYKPGCLDNSIITMRKHSMKERITKLEHSSEEKAAKLRELQTLIPLYRQCMPLSYKTKNELTAHIKQLAVRMDWLVYETKRNQVYLDVIRQVDASFEQCLKKPSETEDFDSRNNVNSINESFIFNEELIPARNADESSKFNDSLEFDTNDFFLQGYDDAMNYT</sequence>
<feature type="compositionally biased region" description="Basic and acidic residues" evidence="1">
    <location>
        <begin position="64"/>
        <end position="76"/>
    </location>
</feature>
<dbReference type="InterPro" id="IPR035999">
    <property type="entry name" value="Sec7_dom_sf"/>
</dbReference>
<dbReference type="PANTHER" id="PTHR10663:SF405">
    <property type="entry name" value="ARF GUANINE NUCLEOTIDE EXCHANGE FACTOR SYT1"/>
    <property type="match status" value="1"/>
</dbReference>
<dbReference type="AlphaFoldDB" id="A0A7H9HNK3"/>
<dbReference type="GO" id="GO:0005085">
    <property type="term" value="F:guanyl-nucleotide exchange factor activity"/>
    <property type="evidence" value="ECO:0007669"/>
    <property type="project" value="InterPro"/>
</dbReference>
<dbReference type="PROSITE" id="PS50190">
    <property type="entry name" value="SEC7"/>
    <property type="match status" value="1"/>
</dbReference>
<organism evidence="3 4">
    <name type="scientific">Torulaspora globosa</name>
    <dbReference type="NCBI Taxonomy" id="48254"/>
    <lineage>
        <taxon>Eukaryota</taxon>
        <taxon>Fungi</taxon>
        <taxon>Dikarya</taxon>
        <taxon>Ascomycota</taxon>
        <taxon>Saccharomycotina</taxon>
        <taxon>Saccharomycetes</taxon>
        <taxon>Saccharomycetales</taxon>
        <taxon>Saccharomycetaceae</taxon>
        <taxon>Torulaspora</taxon>
    </lineage>
</organism>
<feature type="compositionally biased region" description="Basic and acidic residues" evidence="1">
    <location>
        <begin position="20"/>
        <end position="29"/>
    </location>
</feature>
<evidence type="ECO:0000313" key="3">
    <source>
        <dbReference type="EMBL" id="QLQ78826.1"/>
    </source>
</evidence>
<dbReference type="Pfam" id="PF01369">
    <property type="entry name" value="Sec7"/>
    <property type="match status" value="1"/>
</dbReference>
<evidence type="ECO:0000313" key="4">
    <source>
        <dbReference type="Proteomes" id="UP000510647"/>
    </source>
</evidence>
<feature type="region of interest" description="Disordered" evidence="1">
    <location>
        <begin position="1"/>
        <end position="146"/>
    </location>
</feature>
<evidence type="ECO:0000256" key="1">
    <source>
        <dbReference type="SAM" id="MobiDB-lite"/>
    </source>
</evidence>
<dbReference type="SUPFAM" id="SSF48425">
    <property type="entry name" value="Sec7 domain"/>
    <property type="match status" value="1"/>
</dbReference>
<dbReference type="OrthoDB" id="430364at2759"/>
<gene>
    <name evidence="3" type="ORF">HG537_0B01740</name>
</gene>
<dbReference type="PANTHER" id="PTHR10663">
    <property type="entry name" value="GUANYL-NUCLEOTIDE EXCHANGE FACTOR"/>
    <property type="match status" value="1"/>
</dbReference>
<dbReference type="InterPro" id="IPR023394">
    <property type="entry name" value="Sec7_C_sf"/>
</dbReference>
<feature type="compositionally biased region" description="Low complexity" evidence="1">
    <location>
        <begin position="272"/>
        <end position="284"/>
    </location>
</feature>
<feature type="compositionally biased region" description="Polar residues" evidence="1">
    <location>
        <begin position="309"/>
        <end position="319"/>
    </location>
</feature>
<feature type="region of interest" description="Disordered" evidence="1">
    <location>
        <begin position="300"/>
        <end position="319"/>
    </location>
</feature>
<dbReference type="Gene3D" id="1.10.1000.11">
    <property type="entry name" value="Arf Nucleotide-binding Site Opener,domain 2"/>
    <property type="match status" value="1"/>
</dbReference>
<dbReference type="EMBL" id="CP059268">
    <property type="protein sequence ID" value="QLQ78826.1"/>
    <property type="molecule type" value="Genomic_DNA"/>
</dbReference>
<dbReference type="InterPro" id="IPR000904">
    <property type="entry name" value="Sec7_dom"/>
</dbReference>
<feature type="compositionally biased region" description="Polar residues" evidence="1">
    <location>
        <begin position="45"/>
        <end position="61"/>
    </location>
</feature>
<feature type="region of interest" description="Disordered" evidence="1">
    <location>
        <begin position="219"/>
        <end position="287"/>
    </location>
</feature>
<dbReference type="Proteomes" id="UP000510647">
    <property type="component" value="Chromosome 2"/>
</dbReference>
<proteinExistence type="predicted"/>
<protein>
    <recommendedName>
        <fullName evidence="2">SEC7 domain-containing protein</fullName>
    </recommendedName>
</protein>
<feature type="domain" description="SEC7" evidence="2">
    <location>
        <begin position="360"/>
        <end position="539"/>
    </location>
</feature>
<dbReference type="GO" id="GO:0032012">
    <property type="term" value="P:regulation of ARF protein signal transduction"/>
    <property type="evidence" value="ECO:0007669"/>
    <property type="project" value="InterPro"/>
</dbReference>